<evidence type="ECO:0000313" key="1">
    <source>
        <dbReference type="EMBL" id="OAX31026.1"/>
    </source>
</evidence>
<organism evidence="1 2">
    <name type="scientific">Rhizopogon vinicolor AM-OR11-026</name>
    <dbReference type="NCBI Taxonomy" id="1314800"/>
    <lineage>
        <taxon>Eukaryota</taxon>
        <taxon>Fungi</taxon>
        <taxon>Dikarya</taxon>
        <taxon>Basidiomycota</taxon>
        <taxon>Agaricomycotina</taxon>
        <taxon>Agaricomycetes</taxon>
        <taxon>Agaricomycetidae</taxon>
        <taxon>Boletales</taxon>
        <taxon>Suillineae</taxon>
        <taxon>Rhizopogonaceae</taxon>
        <taxon>Rhizopogon</taxon>
    </lineage>
</organism>
<name>A0A1B7MEK5_9AGAM</name>
<dbReference type="EMBL" id="KV449656">
    <property type="protein sequence ID" value="OAX31026.1"/>
    <property type="molecule type" value="Genomic_DNA"/>
</dbReference>
<dbReference type="PANTHER" id="PTHR48471">
    <property type="entry name" value="DDE TNP4 DOMAIN-CONTAINING PROTEIN"/>
    <property type="match status" value="1"/>
</dbReference>
<dbReference type="AlphaFoldDB" id="A0A1B7MEK5"/>
<proteinExistence type="predicted"/>
<feature type="non-terminal residue" evidence="1">
    <location>
        <position position="53"/>
    </location>
</feature>
<accession>A0A1B7MEK5</accession>
<keyword evidence="2" id="KW-1185">Reference proteome</keyword>
<gene>
    <name evidence="1" type="ORF">K503DRAFT_654790</name>
</gene>
<protein>
    <submittedName>
        <fullName evidence="1">Uncharacterized protein</fullName>
    </submittedName>
</protein>
<sequence>EFQVLNGLVIARHPLLTGGFGTLDGLNLPVETSQDQEIENATYNGWLHDHFVS</sequence>
<evidence type="ECO:0000313" key="2">
    <source>
        <dbReference type="Proteomes" id="UP000092154"/>
    </source>
</evidence>
<feature type="non-terminal residue" evidence="1">
    <location>
        <position position="1"/>
    </location>
</feature>
<dbReference type="Proteomes" id="UP000092154">
    <property type="component" value="Unassembled WGS sequence"/>
</dbReference>
<dbReference type="InParanoid" id="A0A1B7MEK5"/>
<dbReference type="PANTHER" id="PTHR48471:SF1">
    <property type="entry name" value="DDE TNP4 DOMAIN-CONTAINING PROTEIN"/>
    <property type="match status" value="1"/>
</dbReference>
<reference evidence="1 2" key="1">
    <citation type="submission" date="2016-06" db="EMBL/GenBank/DDBJ databases">
        <title>Comparative genomics of the ectomycorrhizal sister species Rhizopogon vinicolor and Rhizopogon vesiculosus (Basidiomycota: Boletales) reveals a divergence of the mating type B locus.</title>
        <authorList>
            <consortium name="DOE Joint Genome Institute"/>
            <person name="Mujic A.B."/>
            <person name="Kuo A."/>
            <person name="Tritt A."/>
            <person name="Lipzen A."/>
            <person name="Chen C."/>
            <person name="Johnson J."/>
            <person name="Sharma A."/>
            <person name="Barry K."/>
            <person name="Grigoriev I.V."/>
            <person name="Spatafora J.W."/>
        </authorList>
    </citation>
    <scope>NUCLEOTIDE SEQUENCE [LARGE SCALE GENOMIC DNA]</scope>
    <source>
        <strain evidence="1 2">AM-OR11-026</strain>
    </source>
</reference>